<evidence type="ECO:0000313" key="3">
    <source>
        <dbReference type="Proteomes" id="UP000273778"/>
    </source>
</evidence>
<protein>
    <submittedName>
        <fullName evidence="2">DUF2492 family protein</fullName>
    </submittedName>
</protein>
<gene>
    <name evidence="2" type="ORF">EGC77_01495</name>
    <name evidence="1" type="ORF">EGC80_17860</name>
</gene>
<evidence type="ECO:0000313" key="1">
    <source>
        <dbReference type="EMBL" id="AZG36539.1"/>
    </source>
</evidence>
<dbReference type="InterPro" id="IPR019620">
    <property type="entry name" value="Metal-bd_prot_put"/>
</dbReference>
<keyword evidence="3" id="KW-1185">Reference proteome</keyword>
<accession>A0A3N4EBV7</accession>
<dbReference type="Proteomes" id="UP000278855">
    <property type="component" value="Unassembled WGS sequence"/>
</dbReference>
<dbReference type="KEGG" id="spsr:EGC80_17860"/>
<dbReference type="Pfam" id="PF10678">
    <property type="entry name" value="DUF2492"/>
    <property type="match status" value="1"/>
</dbReference>
<dbReference type="OrthoDB" id="285410at2"/>
<evidence type="ECO:0000313" key="4">
    <source>
        <dbReference type="Proteomes" id="UP000278855"/>
    </source>
</evidence>
<dbReference type="EMBL" id="CP034073">
    <property type="protein sequence ID" value="AZG36539.1"/>
    <property type="molecule type" value="Genomic_DNA"/>
</dbReference>
<sequence>MSGSVHGHQVMQLMLTHGSALTKQELKTLMHTNFGADTRYHTCSAAEMDAEMLIEFLEGKGKFIPSEGGITTAADKICNH</sequence>
<dbReference type="Proteomes" id="UP000273778">
    <property type="component" value="Chromosome"/>
</dbReference>
<reference evidence="1 3" key="1">
    <citation type="submission" date="2018-11" db="EMBL/GenBank/DDBJ databases">
        <title>Shewanella sp. M2.</title>
        <authorList>
            <person name="Hwang Y.J."/>
            <person name="Hwang C.Y."/>
        </authorList>
    </citation>
    <scope>NUCLEOTIDE SEQUENCE [LARGE SCALE GENOMIC DNA]</scope>
    <source>
        <strain evidence="1 3">M2</strain>
    </source>
</reference>
<dbReference type="NCBIfam" id="TIGR03853">
    <property type="entry name" value="matur_matur"/>
    <property type="match status" value="1"/>
</dbReference>
<dbReference type="RefSeq" id="WP_101031891.1">
    <property type="nucleotide sequence ID" value="NZ_CP034073.1"/>
</dbReference>
<name>A0A3N4EBV7_9GAMM</name>
<evidence type="ECO:0000313" key="2">
    <source>
        <dbReference type="EMBL" id="RPA34387.1"/>
    </source>
</evidence>
<reference evidence="4" key="2">
    <citation type="submission" date="2018-11" db="EMBL/GenBank/DDBJ databases">
        <title>Shewanella sp. R106.</title>
        <authorList>
            <person name="Hwang Y.J."/>
            <person name="Hwang C.Y."/>
        </authorList>
    </citation>
    <scope>NUCLEOTIDE SEQUENCE [LARGE SCALE GENOMIC DNA]</scope>
    <source>
        <strain evidence="4">R106</strain>
    </source>
</reference>
<reference evidence="2" key="3">
    <citation type="submission" date="2018-11" db="EMBL/GenBank/DDBJ databases">
        <authorList>
            <person name="Hwang Y.J."/>
            <person name="Hwang C.Y."/>
        </authorList>
    </citation>
    <scope>NUCLEOTIDE SEQUENCE</scope>
    <source>
        <strain evidence="2">R106</strain>
    </source>
</reference>
<proteinExistence type="predicted"/>
<organism evidence="2 4">
    <name type="scientific">Shewanella psychromarinicola</name>
    <dbReference type="NCBI Taxonomy" id="2487742"/>
    <lineage>
        <taxon>Bacteria</taxon>
        <taxon>Pseudomonadati</taxon>
        <taxon>Pseudomonadota</taxon>
        <taxon>Gammaproteobacteria</taxon>
        <taxon>Alteromonadales</taxon>
        <taxon>Shewanellaceae</taxon>
        <taxon>Shewanella</taxon>
    </lineage>
</organism>
<dbReference type="EMBL" id="RKKB01000001">
    <property type="protein sequence ID" value="RPA34387.1"/>
    <property type="molecule type" value="Genomic_DNA"/>
</dbReference>
<dbReference type="AlphaFoldDB" id="A0A3N4EBV7"/>